<accession>A0A5C5TZ74</accession>
<sequence>MSQLELTPSCNWIGFKQKSANVNAFHALAHPSMLQLSKRYASGQKASAFTPEECFRLLWLADTLSITIAAVFSVAVGSSEIEAWAGKEMSRLMADQGLPWEHWGTLPRSTMSFELATPLLQAE</sequence>
<evidence type="ECO:0000313" key="1">
    <source>
        <dbReference type="EMBL" id="TWT19066.1"/>
    </source>
</evidence>
<name>A0A5C5TZ74_9GAMM</name>
<dbReference type="AlphaFoldDB" id="A0A5C5TZ74"/>
<dbReference type="EMBL" id="VOHK01000005">
    <property type="protein sequence ID" value="TWT19066.1"/>
    <property type="molecule type" value="Genomic_DNA"/>
</dbReference>
<reference evidence="1 2" key="1">
    <citation type="journal article" date="2008" name="Int. J. Syst. Evol. Microbiol.">
        <title>Luteimonas marina sp. nov., isolated from seawater.</title>
        <authorList>
            <person name="Baik K.S."/>
            <person name="Park S.C."/>
            <person name="Kim M.S."/>
            <person name="Kim E.M."/>
            <person name="Park C."/>
            <person name="Chun J."/>
            <person name="Seong C.N."/>
        </authorList>
    </citation>
    <scope>NUCLEOTIDE SEQUENCE [LARGE SCALE GENOMIC DNA]</scope>
    <source>
        <strain evidence="1 2">FR1330</strain>
    </source>
</reference>
<comment type="caution">
    <text evidence="1">The sequence shown here is derived from an EMBL/GenBank/DDBJ whole genome shotgun (WGS) entry which is preliminary data.</text>
</comment>
<gene>
    <name evidence="1" type="ORF">FQY83_11890</name>
</gene>
<proteinExistence type="predicted"/>
<keyword evidence="2" id="KW-1185">Reference proteome</keyword>
<dbReference type="Proteomes" id="UP000319980">
    <property type="component" value="Unassembled WGS sequence"/>
</dbReference>
<evidence type="ECO:0000313" key="2">
    <source>
        <dbReference type="Proteomes" id="UP000319980"/>
    </source>
</evidence>
<protein>
    <submittedName>
        <fullName evidence="1">Uncharacterized protein</fullName>
    </submittedName>
</protein>
<organism evidence="1 2">
    <name type="scientific">Luteimonas marina</name>
    <dbReference type="NCBI Taxonomy" id="488485"/>
    <lineage>
        <taxon>Bacteria</taxon>
        <taxon>Pseudomonadati</taxon>
        <taxon>Pseudomonadota</taxon>
        <taxon>Gammaproteobacteria</taxon>
        <taxon>Lysobacterales</taxon>
        <taxon>Lysobacteraceae</taxon>
        <taxon>Luteimonas</taxon>
    </lineage>
</organism>